<proteinExistence type="predicted"/>
<evidence type="ECO:0000259" key="3">
    <source>
        <dbReference type="Pfam" id="PF17757"/>
    </source>
</evidence>
<accession>A0A381ZIC3</accession>
<dbReference type="InterPro" id="IPR041471">
    <property type="entry name" value="UvrB_inter"/>
</dbReference>
<feature type="domain" description="UvrB interaction" evidence="3">
    <location>
        <begin position="131"/>
        <end position="222"/>
    </location>
</feature>
<evidence type="ECO:0000313" key="4">
    <source>
        <dbReference type="EMBL" id="SVA88894.1"/>
    </source>
</evidence>
<dbReference type="PANTHER" id="PTHR24029">
    <property type="entry name" value="UVRABC SYSTEM PROTEIN B"/>
    <property type="match status" value="1"/>
</dbReference>
<dbReference type="InterPro" id="IPR027417">
    <property type="entry name" value="P-loop_NTPase"/>
</dbReference>
<keyword evidence="2" id="KW-0067">ATP-binding</keyword>
<evidence type="ECO:0000256" key="2">
    <source>
        <dbReference type="ARBA" id="ARBA00022840"/>
    </source>
</evidence>
<keyword evidence="1" id="KW-0547">Nucleotide-binding</keyword>
<name>A0A381ZIC3_9ZZZZ</name>
<reference evidence="4" key="1">
    <citation type="submission" date="2018-05" db="EMBL/GenBank/DDBJ databases">
        <authorList>
            <person name="Lanie J.A."/>
            <person name="Ng W.-L."/>
            <person name="Kazmierczak K.M."/>
            <person name="Andrzejewski T.M."/>
            <person name="Davidsen T.M."/>
            <person name="Wayne K.J."/>
            <person name="Tettelin H."/>
            <person name="Glass J.I."/>
            <person name="Rusch D."/>
            <person name="Podicherti R."/>
            <person name="Tsui H.-C.T."/>
            <person name="Winkler M.E."/>
        </authorList>
    </citation>
    <scope>NUCLEOTIDE SEQUENCE</scope>
</reference>
<dbReference type="GO" id="GO:0005524">
    <property type="term" value="F:ATP binding"/>
    <property type="evidence" value="ECO:0007669"/>
    <property type="project" value="UniProtKB-KW"/>
</dbReference>
<dbReference type="Gene3D" id="3.40.50.11180">
    <property type="match status" value="1"/>
</dbReference>
<dbReference type="GO" id="GO:0016887">
    <property type="term" value="F:ATP hydrolysis activity"/>
    <property type="evidence" value="ECO:0007669"/>
    <property type="project" value="InterPro"/>
</dbReference>
<dbReference type="PANTHER" id="PTHR24029:SF1">
    <property type="entry name" value="TRANSCRIPTION-REPAIR-COUPLING FACTOR"/>
    <property type="match status" value="1"/>
</dbReference>
<dbReference type="SUPFAM" id="SSF52540">
    <property type="entry name" value="P-loop containing nucleoside triphosphate hydrolases"/>
    <property type="match status" value="1"/>
</dbReference>
<feature type="non-terminal residue" evidence="4">
    <location>
        <position position="329"/>
    </location>
</feature>
<sequence>MNFSLFSVLNEIPVSSPPLHLEGLKGSSKALVLKETHRMLGKTLIVVCDSYENGEMLLKDLGFYMGMEGLYFFPPWDVMPYDLFSPHRSLVSQRLQCLHHLQKEKCRVLVTTPHGLMQRLIPKAHFKKNILRIKKGEQVNPEKVRNQLQETGYLGVDMVEDQGDFSFHGPTLDVFPIQSEKPVRLEFSGQSEEELLHLKPFDVQSQRSGTTELEELTLLPCSEIIFNEETLSQAQRKLHQFRGEFKGPMLRHLGKKLHSAERFPGLEALCPLFYPQMETLFDYFPEPRVLVVDEDKRVRGRAKHFHQEIFMEYEHSVQQKRMTLPMEES</sequence>
<dbReference type="InterPro" id="IPR004807">
    <property type="entry name" value="UvrB"/>
</dbReference>
<evidence type="ECO:0000256" key="1">
    <source>
        <dbReference type="ARBA" id="ARBA00022741"/>
    </source>
</evidence>
<dbReference type="EMBL" id="UINC01021408">
    <property type="protein sequence ID" value="SVA88894.1"/>
    <property type="molecule type" value="Genomic_DNA"/>
</dbReference>
<protein>
    <recommendedName>
        <fullName evidence="3">UvrB interaction domain-containing protein</fullName>
    </recommendedName>
</protein>
<dbReference type="GO" id="GO:0009380">
    <property type="term" value="C:excinuclease repair complex"/>
    <property type="evidence" value="ECO:0007669"/>
    <property type="project" value="InterPro"/>
</dbReference>
<dbReference type="Pfam" id="PF17757">
    <property type="entry name" value="UvrB_inter"/>
    <property type="match status" value="1"/>
</dbReference>
<dbReference type="GO" id="GO:0006289">
    <property type="term" value="P:nucleotide-excision repair"/>
    <property type="evidence" value="ECO:0007669"/>
    <property type="project" value="InterPro"/>
</dbReference>
<gene>
    <name evidence="4" type="ORF">METZ01_LOCUS141748</name>
</gene>
<dbReference type="AlphaFoldDB" id="A0A381ZIC3"/>
<dbReference type="GO" id="GO:0003677">
    <property type="term" value="F:DNA binding"/>
    <property type="evidence" value="ECO:0007669"/>
    <property type="project" value="InterPro"/>
</dbReference>
<dbReference type="Gene3D" id="3.30.2060.10">
    <property type="entry name" value="Penicillin-binding protein 1b domain"/>
    <property type="match status" value="1"/>
</dbReference>
<organism evidence="4">
    <name type="scientific">marine metagenome</name>
    <dbReference type="NCBI Taxonomy" id="408172"/>
    <lineage>
        <taxon>unclassified sequences</taxon>
        <taxon>metagenomes</taxon>
        <taxon>ecological metagenomes</taxon>
    </lineage>
</organism>